<proteinExistence type="predicted"/>
<name>A0A370GUD4_9NOCA</name>
<feature type="transmembrane region" description="Helical" evidence="1">
    <location>
        <begin position="68"/>
        <end position="96"/>
    </location>
</feature>
<accession>A0A370GUD4</accession>
<protein>
    <submittedName>
        <fullName evidence="2">Uncharacterized protein</fullName>
    </submittedName>
</protein>
<keyword evidence="1" id="KW-0472">Membrane</keyword>
<keyword evidence="1" id="KW-1133">Transmembrane helix</keyword>
<dbReference type="EMBL" id="QQAZ01000010">
    <property type="protein sequence ID" value="RDI46846.1"/>
    <property type="molecule type" value="Genomic_DNA"/>
</dbReference>
<evidence type="ECO:0000256" key="1">
    <source>
        <dbReference type="SAM" id="Phobius"/>
    </source>
</evidence>
<feature type="transmembrane region" description="Helical" evidence="1">
    <location>
        <begin position="102"/>
        <end position="123"/>
    </location>
</feature>
<keyword evidence="3" id="KW-1185">Reference proteome</keyword>
<evidence type="ECO:0000313" key="3">
    <source>
        <dbReference type="Proteomes" id="UP000255355"/>
    </source>
</evidence>
<dbReference type="AlphaFoldDB" id="A0A370GUD4"/>
<dbReference type="STRING" id="1210089.GCA_001613165_05704"/>
<reference evidence="2 3" key="1">
    <citation type="submission" date="2018-07" db="EMBL/GenBank/DDBJ databases">
        <title>Genomic Encyclopedia of Type Strains, Phase IV (KMG-IV): sequencing the most valuable type-strain genomes for metagenomic binning, comparative biology and taxonomic classification.</title>
        <authorList>
            <person name="Goeker M."/>
        </authorList>
    </citation>
    <scope>NUCLEOTIDE SEQUENCE [LARGE SCALE GENOMIC DNA]</scope>
    <source>
        <strain evidence="2 3">DSM 44952</strain>
    </source>
</reference>
<organism evidence="2 3">
    <name type="scientific">Nocardia mexicana</name>
    <dbReference type="NCBI Taxonomy" id="279262"/>
    <lineage>
        <taxon>Bacteria</taxon>
        <taxon>Bacillati</taxon>
        <taxon>Actinomycetota</taxon>
        <taxon>Actinomycetes</taxon>
        <taxon>Mycobacteriales</taxon>
        <taxon>Nocardiaceae</taxon>
        <taxon>Nocardia</taxon>
    </lineage>
</organism>
<dbReference type="Proteomes" id="UP000255355">
    <property type="component" value="Unassembled WGS sequence"/>
</dbReference>
<keyword evidence="1" id="KW-0812">Transmembrane</keyword>
<dbReference type="RefSeq" id="WP_068026257.1">
    <property type="nucleotide sequence ID" value="NZ_QQAZ01000010.1"/>
</dbReference>
<evidence type="ECO:0000313" key="2">
    <source>
        <dbReference type="EMBL" id="RDI46846.1"/>
    </source>
</evidence>
<dbReference type="OrthoDB" id="4560551at2"/>
<sequence length="128" mass="13541">MTYLDPLSAAPVTTGQLGRRPVPTWDLVLAIVLYLLAAVAGMFAASITPFFAMATDPCGYQSGCREELAMWGIFVSWGGTAVALGGGLAMMIVAAVKRWQMWIWPGLALLLIPLTFAVGLTLAGQVVP</sequence>
<comment type="caution">
    <text evidence="2">The sequence shown here is derived from an EMBL/GenBank/DDBJ whole genome shotgun (WGS) entry which is preliminary data.</text>
</comment>
<gene>
    <name evidence="2" type="ORF">DFR68_110253</name>
</gene>
<feature type="transmembrane region" description="Helical" evidence="1">
    <location>
        <begin position="27"/>
        <end position="47"/>
    </location>
</feature>